<evidence type="ECO:0000259" key="8">
    <source>
        <dbReference type="Pfam" id="PF01545"/>
    </source>
</evidence>
<evidence type="ECO:0000256" key="7">
    <source>
        <dbReference type="SAM" id="Phobius"/>
    </source>
</evidence>
<keyword evidence="4 7" id="KW-0812">Transmembrane</keyword>
<dbReference type="FunFam" id="1.20.1510.10:FF:000006">
    <property type="entry name" value="Divalent cation efflux transporter"/>
    <property type="match status" value="1"/>
</dbReference>
<keyword evidence="3" id="KW-0813">Transport</keyword>
<dbReference type="Gene3D" id="3.30.70.1350">
    <property type="entry name" value="Cation efflux protein, cytoplasmic domain"/>
    <property type="match status" value="1"/>
</dbReference>
<keyword evidence="6 7" id="KW-0472">Membrane</keyword>
<feature type="domain" description="Cation efflux protein transmembrane" evidence="8">
    <location>
        <begin position="31"/>
        <end position="222"/>
    </location>
</feature>
<dbReference type="Pfam" id="PF01545">
    <property type="entry name" value="Cation_efflux"/>
    <property type="match status" value="1"/>
</dbReference>
<dbReference type="InterPro" id="IPR027469">
    <property type="entry name" value="Cation_efflux_TMD_sf"/>
</dbReference>
<evidence type="ECO:0000256" key="3">
    <source>
        <dbReference type="ARBA" id="ARBA00022448"/>
    </source>
</evidence>
<dbReference type="SUPFAM" id="SSF160240">
    <property type="entry name" value="Cation efflux protein cytoplasmic domain-like"/>
    <property type="match status" value="1"/>
</dbReference>
<feature type="transmembrane region" description="Helical" evidence="7">
    <location>
        <begin position="195"/>
        <end position="212"/>
    </location>
</feature>
<dbReference type="PANTHER" id="PTHR43840">
    <property type="entry name" value="MITOCHONDRIAL METAL TRANSPORTER 1-RELATED"/>
    <property type="match status" value="1"/>
</dbReference>
<dbReference type="PANTHER" id="PTHR43840:SF50">
    <property type="entry name" value="MANGANESE EFFLUX SYSTEM PROTEIN MNES"/>
    <property type="match status" value="1"/>
</dbReference>
<dbReference type="Gene3D" id="1.20.1510.10">
    <property type="entry name" value="Cation efflux protein transmembrane domain"/>
    <property type="match status" value="1"/>
</dbReference>
<comment type="caution">
    <text evidence="10">The sequence shown here is derived from an EMBL/GenBank/DDBJ whole genome shotgun (WGS) entry which is preliminary data.</text>
</comment>
<evidence type="ECO:0000256" key="6">
    <source>
        <dbReference type="ARBA" id="ARBA00023136"/>
    </source>
</evidence>
<dbReference type="InterPro" id="IPR027470">
    <property type="entry name" value="Cation_efflux_CTD"/>
</dbReference>
<feature type="domain" description="Cation efflux protein cytoplasmic" evidence="9">
    <location>
        <begin position="229"/>
        <end position="303"/>
    </location>
</feature>
<evidence type="ECO:0000259" key="9">
    <source>
        <dbReference type="Pfam" id="PF16916"/>
    </source>
</evidence>
<protein>
    <submittedName>
        <fullName evidence="10">Cation diffusion facilitator family transporter</fullName>
    </submittedName>
</protein>
<evidence type="ECO:0000256" key="2">
    <source>
        <dbReference type="ARBA" id="ARBA00008114"/>
    </source>
</evidence>
<dbReference type="InterPro" id="IPR002524">
    <property type="entry name" value="Cation_efflux"/>
</dbReference>
<evidence type="ECO:0000256" key="1">
    <source>
        <dbReference type="ARBA" id="ARBA00004141"/>
    </source>
</evidence>
<comment type="similarity">
    <text evidence="2">Belongs to the cation diffusion facilitator (CDF) transporter (TC 2.A.4) family.</text>
</comment>
<dbReference type="GO" id="GO:0016020">
    <property type="term" value="C:membrane"/>
    <property type="evidence" value="ECO:0007669"/>
    <property type="project" value="UniProtKB-SubCell"/>
</dbReference>
<gene>
    <name evidence="10" type="ORF">EDD66_104256</name>
</gene>
<dbReference type="AlphaFoldDB" id="A0A3N1XQW3"/>
<proteinExistence type="inferred from homology"/>
<dbReference type="SUPFAM" id="SSF161111">
    <property type="entry name" value="Cation efflux protein transmembrane domain-like"/>
    <property type="match status" value="1"/>
</dbReference>
<keyword evidence="11" id="KW-1185">Reference proteome</keyword>
<organism evidence="10 11">
    <name type="scientific">Mobilisporobacter senegalensis</name>
    <dbReference type="NCBI Taxonomy" id="1329262"/>
    <lineage>
        <taxon>Bacteria</taxon>
        <taxon>Bacillati</taxon>
        <taxon>Bacillota</taxon>
        <taxon>Clostridia</taxon>
        <taxon>Lachnospirales</taxon>
        <taxon>Lachnospiraceae</taxon>
        <taxon>Mobilisporobacter</taxon>
    </lineage>
</organism>
<dbReference type="InterPro" id="IPR050291">
    <property type="entry name" value="CDF_Transporter"/>
</dbReference>
<feature type="transmembrane region" description="Helical" evidence="7">
    <location>
        <begin position="97"/>
        <end position="118"/>
    </location>
</feature>
<sequence length="392" mass="43793">MTEFLVKLFVKDREKIEQSKVRTSYGILSSVVGVVCNIILFAVKISIGLAIHSISVMADAFNNLSDASSGIISFIGVKLANRPADKEHPFGHGRFEYLSAFVVAFLVLQVGFTCFKNAISKIIHPESMEFNIILVGILCISVLLKLWLGLFNRKLGNRINSSVMKATSADAFGDVLITVVTIVAIVVEKLTGFKVDGYMGLVVSLFVLYAGYNIAKETIEPLIGEAVNPELYEKITTMVENYDGIVGSHDLIVHNYGPTHTMASIHAEVPNDIDFEVAHETIDRIERDAQKELGIFLVIHMDPIEVNDTKVLSIKNMVIDTVKEYDEGATIHDFRMVNGEEQINLIFDLVVAHSYSEDKEYKLIQDVMEAVAEKDKRYQCIITLEHSFIRNR</sequence>
<dbReference type="InterPro" id="IPR036837">
    <property type="entry name" value="Cation_efflux_CTD_sf"/>
</dbReference>
<dbReference type="EMBL" id="RJVG01000004">
    <property type="protein sequence ID" value="ROR28668.1"/>
    <property type="molecule type" value="Genomic_DNA"/>
</dbReference>
<dbReference type="InterPro" id="IPR058533">
    <property type="entry name" value="Cation_efflux_TM"/>
</dbReference>
<dbReference type="Pfam" id="PF16916">
    <property type="entry name" value="ZT_dimer"/>
    <property type="match status" value="1"/>
</dbReference>
<accession>A0A3N1XQW3</accession>
<evidence type="ECO:0000313" key="10">
    <source>
        <dbReference type="EMBL" id="ROR28668.1"/>
    </source>
</evidence>
<keyword evidence="5 7" id="KW-1133">Transmembrane helix</keyword>
<dbReference type="OrthoDB" id="9806522at2"/>
<evidence type="ECO:0000256" key="4">
    <source>
        <dbReference type="ARBA" id="ARBA00022692"/>
    </source>
</evidence>
<reference evidence="10 11" key="1">
    <citation type="submission" date="2018-11" db="EMBL/GenBank/DDBJ databases">
        <title>Genomic Encyclopedia of Type Strains, Phase IV (KMG-IV): sequencing the most valuable type-strain genomes for metagenomic binning, comparative biology and taxonomic classification.</title>
        <authorList>
            <person name="Goeker M."/>
        </authorList>
    </citation>
    <scope>NUCLEOTIDE SEQUENCE [LARGE SCALE GENOMIC DNA]</scope>
    <source>
        <strain evidence="10 11">DSM 26537</strain>
    </source>
</reference>
<feature type="transmembrane region" description="Helical" evidence="7">
    <location>
        <begin position="171"/>
        <end position="188"/>
    </location>
</feature>
<name>A0A3N1XQW3_9FIRM</name>
<dbReference type="GO" id="GO:0008324">
    <property type="term" value="F:monoatomic cation transmembrane transporter activity"/>
    <property type="evidence" value="ECO:0007669"/>
    <property type="project" value="InterPro"/>
</dbReference>
<dbReference type="NCBIfam" id="TIGR01297">
    <property type="entry name" value="CDF"/>
    <property type="match status" value="1"/>
</dbReference>
<feature type="transmembrane region" description="Helical" evidence="7">
    <location>
        <begin position="130"/>
        <end position="151"/>
    </location>
</feature>
<dbReference type="RefSeq" id="WP_123609163.1">
    <property type="nucleotide sequence ID" value="NZ_RJVG01000004.1"/>
</dbReference>
<dbReference type="Proteomes" id="UP000273083">
    <property type="component" value="Unassembled WGS sequence"/>
</dbReference>
<evidence type="ECO:0000256" key="5">
    <source>
        <dbReference type="ARBA" id="ARBA00022989"/>
    </source>
</evidence>
<evidence type="ECO:0000313" key="11">
    <source>
        <dbReference type="Proteomes" id="UP000273083"/>
    </source>
</evidence>
<comment type="subcellular location">
    <subcellularLocation>
        <location evidence="1">Membrane</location>
        <topology evidence="1">Multi-pass membrane protein</topology>
    </subcellularLocation>
</comment>
<feature type="transmembrane region" description="Helical" evidence="7">
    <location>
        <begin position="25"/>
        <end position="51"/>
    </location>
</feature>